<evidence type="ECO:0000313" key="1">
    <source>
        <dbReference type="EMBL" id="KKQ56096.1"/>
    </source>
</evidence>
<dbReference type="Proteomes" id="UP000034096">
    <property type="component" value="Unassembled WGS sequence"/>
</dbReference>
<name>A0A0G0LU83_9BACT</name>
<proteinExistence type="predicted"/>
<evidence type="ECO:0000313" key="2">
    <source>
        <dbReference type="Proteomes" id="UP000034096"/>
    </source>
</evidence>
<comment type="caution">
    <text evidence="1">The sequence shown here is derived from an EMBL/GenBank/DDBJ whole genome shotgun (WGS) entry which is preliminary data.</text>
</comment>
<accession>A0A0G0LU83</accession>
<organism evidence="1 2">
    <name type="scientific">Candidatus Woesebacteria bacterium GW2011_GWC1_38_13</name>
    <dbReference type="NCBI Taxonomy" id="1618583"/>
    <lineage>
        <taxon>Bacteria</taxon>
        <taxon>Candidatus Woeseibacteriota</taxon>
    </lineage>
</organism>
<dbReference type="EMBL" id="LBUE01000010">
    <property type="protein sequence ID" value="KKQ56096.1"/>
    <property type="molecule type" value="Genomic_DNA"/>
</dbReference>
<dbReference type="AlphaFoldDB" id="A0A0G0LU83"/>
<gene>
    <name evidence="1" type="ORF">US75_C0010G0042</name>
</gene>
<reference evidence="1 2" key="1">
    <citation type="journal article" date="2015" name="Nature">
        <title>rRNA introns, odd ribosomes, and small enigmatic genomes across a large radiation of phyla.</title>
        <authorList>
            <person name="Brown C.T."/>
            <person name="Hug L.A."/>
            <person name="Thomas B.C."/>
            <person name="Sharon I."/>
            <person name="Castelle C.J."/>
            <person name="Singh A."/>
            <person name="Wilkins M.J."/>
            <person name="Williams K.H."/>
            <person name="Banfield J.F."/>
        </authorList>
    </citation>
    <scope>NUCLEOTIDE SEQUENCE [LARGE SCALE GENOMIC DNA]</scope>
</reference>
<sequence>MNAENPKGKEQPLNLDGINSRVAFFLHNLAESPERYLKPDAKLGGYTSLGVVNRTPELFEALTPVLKRVKEDEEIKLFADKHWRNFSEYDKQGTQSHSLFGQDRQLFLDFLRRNECVLTEWQEKTISTQMIF</sequence>
<protein>
    <submittedName>
        <fullName evidence="1">Uncharacterized protein</fullName>
    </submittedName>
</protein>